<sequence>MLELLPGEMLISIIEKLSKRDLFQLSLVSKYLHDSVQPELYRDFTLITLHERHHDLHESRFLQPALTDDTPSLQSCGVYSWIRHLTIEAPLHNHANIATLWGMDIDEMSLERRRMTEYTEFMNLYRNVQRVLTRLPHNTLQGFSWHLGCCLPKGIFSAHGYLARRQRQLTSLSIRVYPGYTYTDGLEGLMYLRNLRHLSWKQADFIDSYILYDIIETNCRHLESLEVGFEGRYTLAPRTSEYCLQSTGLFSTVPEDLYVQFDALHTISLVNVSFKLAYSVFYPTFDFSQIRKLKLQNCRCVLNLLRALRYTSRGINLKAFECDYEETTPPNQDKSMSDSRMVSLGVPKFLEAFRGLEQLYVRAMDFLVQSSERTPWAILKHAPTLKRLAYHYHDKLAMGQNRDCPFFWRHRLYQVFDNLRLEALGINIIPRDLRTRIDKTQTSQTLRLLHLRMTGPYHTPRNLLHKLKIAGLPKKCVPLSLRRPKRRMPSEHTFKVHLALRMSLDQDRRMKKLVNMMELLNFVEWAFSPDGLPNLMVLAYGDFSCKQRYGWSQVVFVRYPRPNMPIPSAKEDRNGIFGPSLPFRIMHPEDEYLWDEIDGAKELLEACPQLYAEDITARPNENVTYPEPQESYFSDDELPGAESDDVDYFEEFAEDFLD</sequence>
<dbReference type="AlphaFoldDB" id="A0A017SRA7"/>
<name>A0A017SRA7_ASPRC</name>
<dbReference type="GeneID" id="63701930"/>
<dbReference type="Proteomes" id="UP000019804">
    <property type="component" value="Unassembled WGS sequence"/>
</dbReference>
<feature type="region of interest" description="Disordered" evidence="1">
    <location>
        <begin position="618"/>
        <end position="640"/>
    </location>
</feature>
<dbReference type="OrthoDB" id="1720422at2759"/>
<dbReference type="RefSeq" id="XP_040642513.1">
    <property type="nucleotide sequence ID" value="XM_040786806.1"/>
</dbReference>
<dbReference type="InterPro" id="IPR036047">
    <property type="entry name" value="F-box-like_dom_sf"/>
</dbReference>
<accession>A0A017SRA7</accession>
<dbReference type="InterPro" id="IPR001810">
    <property type="entry name" value="F-box_dom"/>
</dbReference>
<protein>
    <recommendedName>
        <fullName evidence="2">F-box domain-containing protein</fullName>
    </recommendedName>
</protein>
<dbReference type="SUPFAM" id="SSF52047">
    <property type="entry name" value="RNI-like"/>
    <property type="match status" value="1"/>
</dbReference>
<evidence type="ECO:0000259" key="2">
    <source>
        <dbReference type="PROSITE" id="PS50181"/>
    </source>
</evidence>
<dbReference type="EMBL" id="KK088412">
    <property type="protein sequence ID" value="EYE98825.1"/>
    <property type="molecule type" value="Genomic_DNA"/>
</dbReference>
<dbReference type="HOGENOM" id="CLU_434096_0_0_1"/>
<feature type="domain" description="F-box" evidence="2">
    <location>
        <begin position="1"/>
        <end position="44"/>
    </location>
</feature>
<evidence type="ECO:0000313" key="4">
    <source>
        <dbReference type="Proteomes" id="UP000019804"/>
    </source>
</evidence>
<reference evidence="4" key="1">
    <citation type="journal article" date="2014" name="Nat. Commun.">
        <title>Genomic adaptations of the halophilic Dead Sea filamentous fungus Eurotium rubrum.</title>
        <authorList>
            <person name="Kis-Papo T."/>
            <person name="Weig A.R."/>
            <person name="Riley R."/>
            <person name="Persoh D."/>
            <person name="Salamov A."/>
            <person name="Sun H."/>
            <person name="Lipzen A."/>
            <person name="Wasser S.P."/>
            <person name="Rambold G."/>
            <person name="Grigoriev I.V."/>
            <person name="Nevo E."/>
        </authorList>
    </citation>
    <scope>NUCLEOTIDE SEQUENCE [LARGE SCALE GENOMIC DNA]</scope>
    <source>
        <strain evidence="4">CBS 135680</strain>
    </source>
</reference>
<dbReference type="SUPFAM" id="SSF81383">
    <property type="entry name" value="F-box domain"/>
    <property type="match status" value="1"/>
</dbReference>
<gene>
    <name evidence="3" type="ORF">EURHEDRAFT_520054</name>
</gene>
<organism evidence="3 4">
    <name type="scientific">Aspergillus ruber (strain CBS 135680)</name>
    <dbReference type="NCBI Taxonomy" id="1388766"/>
    <lineage>
        <taxon>Eukaryota</taxon>
        <taxon>Fungi</taxon>
        <taxon>Dikarya</taxon>
        <taxon>Ascomycota</taxon>
        <taxon>Pezizomycotina</taxon>
        <taxon>Eurotiomycetes</taxon>
        <taxon>Eurotiomycetidae</taxon>
        <taxon>Eurotiales</taxon>
        <taxon>Aspergillaceae</taxon>
        <taxon>Aspergillus</taxon>
        <taxon>Aspergillus subgen. Aspergillus</taxon>
    </lineage>
</organism>
<proteinExistence type="predicted"/>
<dbReference type="PROSITE" id="PS50181">
    <property type="entry name" value="FBOX"/>
    <property type="match status" value="1"/>
</dbReference>
<evidence type="ECO:0000313" key="3">
    <source>
        <dbReference type="EMBL" id="EYE98825.1"/>
    </source>
</evidence>
<evidence type="ECO:0000256" key="1">
    <source>
        <dbReference type="SAM" id="MobiDB-lite"/>
    </source>
</evidence>
<dbReference type="Pfam" id="PF12937">
    <property type="entry name" value="F-box-like"/>
    <property type="match status" value="1"/>
</dbReference>
<keyword evidence="4" id="KW-1185">Reference proteome</keyword>